<dbReference type="HOGENOM" id="CLU_2587565_0_0_11"/>
<protein>
    <submittedName>
        <fullName evidence="1">Uncharacterized protein</fullName>
    </submittedName>
</protein>
<dbReference type="AlphaFoldDB" id="Q1ATA1"/>
<keyword evidence="2" id="KW-1185">Reference proteome</keyword>
<gene>
    <name evidence="1" type="ordered locus">Rxyl_2450</name>
</gene>
<dbReference type="OrthoDB" id="5244190at2"/>
<proteinExistence type="predicted"/>
<accession>Q1ATA1</accession>
<reference evidence="1 2" key="1">
    <citation type="submission" date="2006-06" db="EMBL/GenBank/DDBJ databases">
        <title>Complete sequence of Rubrobacter xylanophilus DSM 9941.</title>
        <authorList>
            <consortium name="US DOE Joint Genome Institute"/>
            <person name="Copeland A."/>
            <person name="Lucas S."/>
            <person name="Lapidus A."/>
            <person name="Barry K."/>
            <person name="Detter J.C."/>
            <person name="Glavina del Rio T."/>
            <person name="Hammon N."/>
            <person name="Israni S."/>
            <person name="Dalin E."/>
            <person name="Tice H."/>
            <person name="Pitluck S."/>
            <person name="Munk A.C."/>
            <person name="Brettin T."/>
            <person name="Bruce D."/>
            <person name="Han C."/>
            <person name="Tapia R."/>
            <person name="Gilna P."/>
            <person name="Schmutz J."/>
            <person name="Larimer F."/>
            <person name="Land M."/>
            <person name="Hauser L."/>
            <person name="Kyrpides N."/>
            <person name="Lykidis A."/>
            <person name="da Costa M.S."/>
            <person name="Rainey F.A."/>
            <person name="Empadinhas N."/>
            <person name="Jolivet E."/>
            <person name="Battista J.R."/>
            <person name="Richardson P."/>
        </authorList>
    </citation>
    <scope>NUCLEOTIDE SEQUENCE [LARGE SCALE GENOMIC DNA]</scope>
    <source>
        <strain evidence="2">DSM 9941 / NBRC 16129 / PRD-1</strain>
    </source>
</reference>
<dbReference type="KEGG" id="rxy:Rxyl_2450"/>
<evidence type="ECO:0000313" key="2">
    <source>
        <dbReference type="Proteomes" id="UP000006637"/>
    </source>
</evidence>
<organism evidence="1 2">
    <name type="scientific">Rubrobacter xylanophilus (strain DSM 9941 / JCM 11954 / NBRC 16129 / PRD-1)</name>
    <dbReference type="NCBI Taxonomy" id="266117"/>
    <lineage>
        <taxon>Bacteria</taxon>
        <taxon>Bacillati</taxon>
        <taxon>Actinomycetota</taxon>
        <taxon>Rubrobacteria</taxon>
        <taxon>Rubrobacterales</taxon>
        <taxon>Rubrobacteraceae</taxon>
        <taxon>Rubrobacter</taxon>
    </lineage>
</organism>
<dbReference type="STRING" id="266117.Rxyl_2450"/>
<dbReference type="RefSeq" id="WP_011565390.1">
    <property type="nucleotide sequence ID" value="NC_008148.1"/>
</dbReference>
<evidence type="ECO:0000313" key="1">
    <source>
        <dbReference type="EMBL" id="ABG05377.1"/>
    </source>
</evidence>
<name>Q1ATA1_RUBXD</name>
<dbReference type="Proteomes" id="UP000006637">
    <property type="component" value="Chromosome"/>
</dbReference>
<dbReference type="EMBL" id="CP000386">
    <property type="protein sequence ID" value="ABG05377.1"/>
    <property type="molecule type" value="Genomic_DNA"/>
</dbReference>
<sequence>MSLQRESLSQEWVGRLVELEFIEVAGEKHALVGWLRGVTERGVYFARAFYCGALDKYMPGETASFYPWGLVAEIRGVRRG</sequence>